<dbReference type="PROSITE" id="PS00623">
    <property type="entry name" value="GMC_OXRED_1"/>
    <property type="match status" value="1"/>
</dbReference>
<keyword evidence="9" id="KW-1185">Reference proteome</keyword>
<dbReference type="PANTHER" id="PTHR11552">
    <property type="entry name" value="GLUCOSE-METHANOL-CHOLINE GMC OXIDOREDUCTASE"/>
    <property type="match status" value="1"/>
</dbReference>
<name>A0A317CN99_9GAMM</name>
<evidence type="ECO:0000256" key="3">
    <source>
        <dbReference type="ARBA" id="ARBA00022630"/>
    </source>
</evidence>
<comment type="similarity">
    <text evidence="2 5">Belongs to the GMC oxidoreductase family.</text>
</comment>
<dbReference type="GO" id="GO:0016614">
    <property type="term" value="F:oxidoreductase activity, acting on CH-OH group of donors"/>
    <property type="evidence" value="ECO:0007669"/>
    <property type="project" value="InterPro"/>
</dbReference>
<organism evidence="8 9">
    <name type="scientific">Leucothrix arctica</name>
    <dbReference type="NCBI Taxonomy" id="1481894"/>
    <lineage>
        <taxon>Bacteria</taxon>
        <taxon>Pseudomonadati</taxon>
        <taxon>Pseudomonadota</taxon>
        <taxon>Gammaproteobacteria</taxon>
        <taxon>Thiotrichales</taxon>
        <taxon>Thiotrichaceae</taxon>
        <taxon>Leucothrix</taxon>
    </lineage>
</organism>
<evidence type="ECO:0000313" key="9">
    <source>
        <dbReference type="Proteomes" id="UP000245506"/>
    </source>
</evidence>
<accession>A0A317CN99</accession>
<evidence type="ECO:0000259" key="6">
    <source>
        <dbReference type="PROSITE" id="PS00623"/>
    </source>
</evidence>
<feature type="domain" description="Glucose-methanol-choline oxidoreductase N-terminal" evidence="7">
    <location>
        <begin position="254"/>
        <end position="268"/>
    </location>
</feature>
<dbReference type="SUPFAM" id="SSF51905">
    <property type="entry name" value="FAD/NAD(P)-binding domain"/>
    <property type="match status" value="1"/>
</dbReference>
<evidence type="ECO:0000259" key="7">
    <source>
        <dbReference type="PROSITE" id="PS00624"/>
    </source>
</evidence>
<dbReference type="InterPro" id="IPR000172">
    <property type="entry name" value="GMC_OxRdtase_N"/>
</dbReference>
<gene>
    <name evidence="8" type="ORF">DKT75_05835</name>
</gene>
<dbReference type="InterPro" id="IPR007867">
    <property type="entry name" value="GMC_OxRtase_C"/>
</dbReference>
<dbReference type="Pfam" id="PF00732">
    <property type="entry name" value="GMC_oxred_N"/>
    <property type="match status" value="1"/>
</dbReference>
<dbReference type="Gene3D" id="3.30.560.10">
    <property type="entry name" value="Glucose Oxidase, domain 3"/>
    <property type="match status" value="1"/>
</dbReference>
<feature type="domain" description="Glucose-methanol-choline oxidoreductase N-terminal" evidence="6">
    <location>
        <begin position="81"/>
        <end position="104"/>
    </location>
</feature>
<evidence type="ECO:0000256" key="5">
    <source>
        <dbReference type="RuleBase" id="RU003968"/>
    </source>
</evidence>
<dbReference type="PIRSF" id="PIRSF000137">
    <property type="entry name" value="Alcohol_oxidase"/>
    <property type="match status" value="1"/>
</dbReference>
<dbReference type="Pfam" id="PF05199">
    <property type="entry name" value="GMC_oxred_C"/>
    <property type="match status" value="1"/>
</dbReference>
<dbReference type="Proteomes" id="UP000245506">
    <property type="component" value="Unassembled WGS sequence"/>
</dbReference>
<dbReference type="SUPFAM" id="SSF54373">
    <property type="entry name" value="FAD-linked reductases, C-terminal domain"/>
    <property type="match status" value="1"/>
</dbReference>
<evidence type="ECO:0000256" key="2">
    <source>
        <dbReference type="ARBA" id="ARBA00010790"/>
    </source>
</evidence>
<dbReference type="PROSITE" id="PS00624">
    <property type="entry name" value="GMC_OXRED_2"/>
    <property type="match status" value="1"/>
</dbReference>
<dbReference type="PANTHER" id="PTHR11552:SF147">
    <property type="entry name" value="CHOLINE DEHYDROGENASE, MITOCHONDRIAL"/>
    <property type="match status" value="1"/>
</dbReference>
<dbReference type="InterPro" id="IPR036188">
    <property type="entry name" value="FAD/NAD-bd_sf"/>
</dbReference>
<evidence type="ECO:0000256" key="1">
    <source>
        <dbReference type="ARBA" id="ARBA00001974"/>
    </source>
</evidence>
<comment type="caution">
    <text evidence="8">The sequence shown here is derived from an EMBL/GenBank/DDBJ whole genome shotgun (WGS) entry which is preliminary data.</text>
</comment>
<dbReference type="AlphaFoldDB" id="A0A317CN99"/>
<comment type="cofactor">
    <cofactor evidence="1">
        <name>FAD</name>
        <dbReference type="ChEBI" id="CHEBI:57692"/>
    </cofactor>
</comment>
<keyword evidence="4 5" id="KW-0274">FAD</keyword>
<keyword evidence="3 5" id="KW-0285">Flavoprotein</keyword>
<dbReference type="InterPro" id="IPR012132">
    <property type="entry name" value="GMC_OxRdtase"/>
</dbReference>
<protein>
    <submittedName>
        <fullName evidence="8">Choline dehydrogenase</fullName>
    </submittedName>
</protein>
<dbReference type="OrthoDB" id="9785276at2"/>
<evidence type="ECO:0000313" key="8">
    <source>
        <dbReference type="EMBL" id="PWQ97792.1"/>
    </source>
</evidence>
<dbReference type="GO" id="GO:0050660">
    <property type="term" value="F:flavin adenine dinucleotide binding"/>
    <property type="evidence" value="ECO:0007669"/>
    <property type="project" value="InterPro"/>
</dbReference>
<proteinExistence type="inferred from homology"/>
<dbReference type="Gene3D" id="3.50.50.60">
    <property type="entry name" value="FAD/NAD(P)-binding domain"/>
    <property type="match status" value="1"/>
</dbReference>
<dbReference type="EMBL" id="QGKL01000018">
    <property type="protein sequence ID" value="PWQ97792.1"/>
    <property type="molecule type" value="Genomic_DNA"/>
</dbReference>
<reference evidence="8 9" key="1">
    <citation type="submission" date="2018-05" db="EMBL/GenBank/DDBJ databases">
        <title>Leucothrix arctica sp. nov., isolated from Arctic seawater.</title>
        <authorList>
            <person name="Choi A."/>
            <person name="Baek K."/>
        </authorList>
    </citation>
    <scope>NUCLEOTIDE SEQUENCE [LARGE SCALE GENOMIC DNA]</scope>
    <source>
        <strain evidence="8 9">IMCC9719</strain>
    </source>
</reference>
<evidence type="ECO:0000256" key="4">
    <source>
        <dbReference type="ARBA" id="ARBA00022827"/>
    </source>
</evidence>
<sequence length="537" mass="58767">MGSYDYVIVGGGAAGCVLANRLSANKDVTVLLMEAGNDEKWIWTKIPVGYLYCINNPRTDWCYKTEPELGLNGRSIIYARGKGLGGSTLINAMLYLRGQARDYDEWAALTKDDSWSWDNCFSVFKEVEDSWRGNNESHSSGGEWRVEKQRLSWEILDHYAAAATQAGVPSSSDFNEGNNFGVSQFDVNQKRGTRWSSVRGFIDPIRDRPNLTIMSGVLSDKLAMEGKQVNGVEFIHGGEECVVMANKEVILSAGAIGSPAILQRSGIGDPAQLSHLDIPVKHELVGVGKNLQDHLQLRTVLKVEGIKTLNQTANSLWGKAMMGLEYAFNRSGPLTMAPSQLGLFAFSDKSVATPDLEFHIQPLSLDKFGDPLHTFPAVTASVADLRPQSRGTVTITDKNPHSAPKIAPNYLTHETDRLKAVKALRLTRHILKQPALAPYNPQEYLPGSEYQTDEELMKAAGDVGTTIFHPVGTCKMGEDSDPTAVTDSRLRVRGLKGLRVVDASIMPTITSGNTSSPTIMLAARGAKMILEDHFDQT</sequence>